<accession>A0A6P8H9D0</accession>
<evidence type="ECO:0000256" key="1">
    <source>
        <dbReference type="ARBA" id="ARBA00004123"/>
    </source>
</evidence>
<dbReference type="GeneID" id="116290195"/>
<evidence type="ECO:0000259" key="8">
    <source>
        <dbReference type="PROSITE" id="PS50071"/>
    </source>
</evidence>
<feature type="DNA-binding region" description="Homeobox" evidence="5">
    <location>
        <begin position="85"/>
        <end position="144"/>
    </location>
</feature>
<dbReference type="PRINTS" id="PR00024">
    <property type="entry name" value="HOMEOBOX"/>
</dbReference>
<keyword evidence="9" id="KW-1185">Reference proteome</keyword>
<evidence type="ECO:0000256" key="3">
    <source>
        <dbReference type="ARBA" id="ARBA00023155"/>
    </source>
</evidence>
<dbReference type="InterPro" id="IPR017970">
    <property type="entry name" value="Homeobox_CS"/>
</dbReference>
<keyword evidence="4 5" id="KW-0539">Nucleus</keyword>
<dbReference type="GO" id="GO:0005634">
    <property type="term" value="C:nucleus"/>
    <property type="evidence" value="ECO:0007669"/>
    <property type="project" value="UniProtKB-SubCell"/>
</dbReference>
<name>A0A6P8H9D0_ACTTE</name>
<protein>
    <submittedName>
        <fullName evidence="10">Homeobox protein MSX-2-like</fullName>
    </submittedName>
</protein>
<reference evidence="10" key="1">
    <citation type="submission" date="2025-08" db="UniProtKB">
        <authorList>
            <consortium name="RefSeq"/>
        </authorList>
    </citation>
    <scope>IDENTIFICATION</scope>
    <source>
        <tissue evidence="10">Tentacle</tissue>
    </source>
</reference>
<evidence type="ECO:0000313" key="9">
    <source>
        <dbReference type="Proteomes" id="UP000515163"/>
    </source>
</evidence>
<proteinExistence type="predicted"/>
<organism evidence="9 10">
    <name type="scientific">Actinia tenebrosa</name>
    <name type="common">Australian red waratah sea anemone</name>
    <dbReference type="NCBI Taxonomy" id="6105"/>
    <lineage>
        <taxon>Eukaryota</taxon>
        <taxon>Metazoa</taxon>
        <taxon>Cnidaria</taxon>
        <taxon>Anthozoa</taxon>
        <taxon>Hexacorallia</taxon>
        <taxon>Actiniaria</taxon>
        <taxon>Actiniidae</taxon>
        <taxon>Actinia</taxon>
    </lineage>
</organism>
<gene>
    <name evidence="10" type="primary">LOC116290195</name>
</gene>
<dbReference type="Pfam" id="PF00046">
    <property type="entry name" value="Homeodomain"/>
    <property type="match status" value="1"/>
</dbReference>
<dbReference type="CDD" id="cd00086">
    <property type="entry name" value="homeodomain"/>
    <property type="match status" value="1"/>
</dbReference>
<dbReference type="InterPro" id="IPR050848">
    <property type="entry name" value="Homeobox_TF"/>
</dbReference>
<evidence type="ECO:0000313" key="10">
    <source>
        <dbReference type="RefSeq" id="XP_031553059.1"/>
    </source>
</evidence>
<dbReference type="InterPro" id="IPR001356">
    <property type="entry name" value="HD"/>
</dbReference>
<evidence type="ECO:0000256" key="5">
    <source>
        <dbReference type="PROSITE-ProRule" id="PRU00108"/>
    </source>
</evidence>
<evidence type="ECO:0000256" key="6">
    <source>
        <dbReference type="RuleBase" id="RU000682"/>
    </source>
</evidence>
<dbReference type="AlphaFoldDB" id="A0A6P8H9D0"/>
<evidence type="ECO:0000256" key="2">
    <source>
        <dbReference type="ARBA" id="ARBA00023125"/>
    </source>
</evidence>
<dbReference type="OrthoDB" id="6159439at2759"/>
<dbReference type="InterPro" id="IPR020479">
    <property type="entry name" value="HD_metazoa"/>
</dbReference>
<comment type="subcellular location">
    <subcellularLocation>
        <location evidence="1 5 6">Nucleus</location>
    </subcellularLocation>
</comment>
<dbReference type="PANTHER" id="PTHR24333">
    <property type="entry name" value="HOMEO BOX HB9 LIKE A-RELATED"/>
    <property type="match status" value="1"/>
</dbReference>
<dbReference type="InParanoid" id="A0A6P8H9D0"/>
<feature type="region of interest" description="Disordered" evidence="7">
    <location>
        <begin position="30"/>
        <end position="55"/>
    </location>
</feature>
<dbReference type="KEGG" id="aten:116290195"/>
<sequence length="213" mass="24327">MATNFSISSLLGEPQNKNLDITVRNFQGLGKNQSKNGVGVGDQGHDEVEEDSGTESVADEIEKAFFENGEQTAFLHEQKIHNNKARRRRTAFTSSQLKSLEEKFQEKKYLTISERNNLAKNMHLTDTQVKTWFQNRRTKWKKQMAPDYEAALRSEGINASMYGQYPIPLSYYSTDYAIPFIPSSSQGFGVLPSFRFPPSNLQVLYSNMTLYPY</sequence>
<keyword evidence="3 5" id="KW-0371">Homeobox</keyword>
<dbReference type="PROSITE" id="PS50071">
    <property type="entry name" value="HOMEOBOX_2"/>
    <property type="match status" value="1"/>
</dbReference>
<dbReference type="GO" id="GO:0000981">
    <property type="term" value="F:DNA-binding transcription factor activity, RNA polymerase II-specific"/>
    <property type="evidence" value="ECO:0007669"/>
    <property type="project" value="InterPro"/>
</dbReference>
<keyword evidence="2 5" id="KW-0238">DNA-binding</keyword>
<dbReference type="RefSeq" id="XP_031553059.1">
    <property type="nucleotide sequence ID" value="XM_031697199.1"/>
</dbReference>
<dbReference type="GO" id="GO:0003677">
    <property type="term" value="F:DNA binding"/>
    <property type="evidence" value="ECO:0007669"/>
    <property type="project" value="UniProtKB-UniRule"/>
</dbReference>
<dbReference type="Proteomes" id="UP000515163">
    <property type="component" value="Unplaced"/>
</dbReference>
<dbReference type="InterPro" id="IPR009057">
    <property type="entry name" value="Homeodomain-like_sf"/>
</dbReference>
<evidence type="ECO:0000256" key="7">
    <source>
        <dbReference type="SAM" id="MobiDB-lite"/>
    </source>
</evidence>
<dbReference type="SMART" id="SM00389">
    <property type="entry name" value="HOX"/>
    <property type="match status" value="1"/>
</dbReference>
<dbReference type="Gene3D" id="1.10.10.60">
    <property type="entry name" value="Homeodomain-like"/>
    <property type="match status" value="1"/>
</dbReference>
<dbReference type="PROSITE" id="PS00027">
    <property type="entry name" value="HOMEOBOX_1"/>
    <property type="match status" value="1"/>
</dbReference>
<evidence type="ECO:0000256" key="4">
    <source>
        <dbReference type="ARBA" id="ARBA00023242"/>
    </source>
</evidence>
<feature type="domain" description="Homeobox" evidence="8">
    <location>
        <begin position="83"/>
        <end position="143"/>
    </location>
</feature>
<dbReference type="PANTHER" id="PTHR24333:SF5">
    <property type="entry name" value="VENT HOMEOBOX"/>
    <property type="match status" value="1"/>
</dbReference>
<dbReference type="SUPFAM" id="SSF46689">
    <property type="entry name" value="Homeodomain-like"/>
    <property type="match status" value="1"/>
</dbReference>